<comment type="similarity">
    <text evidence="1">Belongs to the LTO1 family.</text>
</comment>
<name>A0A7C8MDI7_9PLEO</name>
<sequence length="228" mass="23938">MAHPSEPPPHPSSTEKFPQAQSEEASSDPDPFTSLLTLEDTLYTTAYTTGTRDGALAGRIEGRIFGLEKGFDKFASLGALHGRACVWGARISVSRTPESSSTSGVGKEHAEADDDVNEHPKRSLNALPHNPRLTNNIHLLHALTDPLTFSTANTEDGVADFDDRVKRAGAKAKVIERIIGETADATTTASTGSPSRGKGRGVKVAGGEAASGGLGGDNMEDFTGSRLL</sequence>
<comment type="caution">
    <text evidence="4">The sequence shown here is derived from an EMBL/GenBank/DDBJ whole genome shotgun (WGS) entry which is preliminary data.</text>
</comment>
<dbReference type="InterPro" id="IPR052436">
    <property type="entry name" value="LTO1_adapter"/>
</dbReference>
<dbReference type="PANTHER" id="PTHR28532">
    <property type="entry name" value="GEO13458P1"/>
    <property type="match status" value="1"/>
</dbReference>
<dbReference type="PANTHER" id="PTHR28532:SF1">
    <property type="entry name" value="ORAL CANCER OVEREXPRESSED 1"/>
    <property type="match status" value="1"/>
</dbReference>
<feature type="non-terminal residue" evidence="4">
    <location>
        <position position="228"/>
    </location>
</feature>
<feature type="region of interest" description="Disordered" evidence="2">
    <location>
        <begin position="1"/>
        <end position="33"/>
    </location>
</feature>
<reference evidence="4 5" key="1">
    <citation type="submission" date="2020-01" db="EMBL/GenBank/DDBJ databases">
        <authorList>
            <consortium name="DOE Joint Genome Institute"/>
            <person name="Haridas S."/>
            <person name="Albert R."/>
            <person name="Binder M."/>
            <person name="Bloem J."/>
            <person name="Labutti K."/>
            <person name="Salamov A."/>
            <person name="Andreopoulos B."/>
            <person name="Baker S.E."/>
            <person name="Barry K."/>
            <person name="Bills G."/>
            <person name="Bluhm B.H."/>
            <person name="Cannon C."/>
            <person name="Castanera R."/>
            <person name="Culley D.E."/>
            <person name="Daum C."/>
            <person name="Ezra D."/>
            <person name="Gonzalez J.B."/>
            <person name="Henrissat B."/>
            <person name="Kuo A."/>
            <person name="Liang C."/>
            <person name="Lipzen A."/>
            <person name="Lutzoni F."/>
            <person name="Magnuson J."/>
            <person name="Mondo S."/>
            <person name="Nolan M."/>
            <person name="Ohm R."/>
            <person name="Pangilinan J."/>
            <person name="Park H.-J.H."/>
            <person name="Ramirez L."/>
            <person name="Alfaro M."/>
            <person name="Sun H."/>
            <person name="Tritt A."/>
            <person name="Yoshinaga Y."/>
            <person name="Zwiers L.-H.L."/>
            <person name="Turgeon B.G."/>
            <person name="Goodwin S.B."/>
            <person name="Spatafora J.W."/>
            <person name="Crous P.W."/>
            <person name="Grigoriev I.V."/>
        </authorList>
    </citation>
    <scope>NUCLEOTIDE SEQUENCE [LARGE SCALE GENOMIC DNA]</scope>
    <source>
        <strain evidence="4 5">CBS 611.86</strain>
    </source>
</reference>
<protein>
    <recommendedName>
        <fullName evidence="3">Essential protein Yae1 N-terminal domain-containing protein</fullName>
    </recommendedName>
</protein>
<keyword evidence="5" id="KW-1185">Reference proteome</keyword>
<accession>A0A7C8MDI7</accession>
<evidence type="ECO:0000256" key="2">
    <source>
        <dbReference type="SAM" id="MobiDB-lite"/>
    </source>
</evidence>
<evidence type="ECO:0000256" key="1">
    <source>
        <dbReference type="ARBA" id="ARBA00038090"/>
    </source>
</evidence>
<evidence type="ECO:0000313" key="5">
    <source>
        <dbReference type="Proteomes" id="UP000481861"/>
    </source>
</evidence>
<feature type="domain" description="Essential protein Yae1 N-terminal" evidence="3">
    <location>
        <begin position="47"/>
        <end position="84"/>
    </location>
</feature>
<feature type="compositionally biased region" description="Polar residues" evidence="2">
    <location>
        <begin position="14"/>
        <end position="24"/>
    </location>
</feature>
<evidence type="ECO:0000259" key="3">
    <source>
        <dbReference type="Pfam" id="PF09811"/>
    </source>
</evidence>
<feature type="compositionally biased region" description="Pro residues" evidence="2">
    <location>
        <begin position="1"/>
        <end position="11"/>
    </location>
</feature>
<organism evidence="4 5">
    <name type="scientific">Massariosphaeria phaeospora</name>
    <dbReference type="NCBI Taxonomy" id="100035"/>
    <lineage>
        <taxon>Eukaryota</taxon>
        <taxon>Fungi</taxon>
        <taxon>Dikarya</taxon>
        <taxon>Ascomycota</taxon>
        <taxon>Pezizomycotina</taxon>
        <taxon>Dothideomycetes</taxon>
        <taxon>Pleosporomycetidae</taxon>
        <taxon>Pleosporales</taxon>
        <taxon>Pleosporales incertae sedis</taxon>
        <taxon>Massariosphaeria</taxon>
    </lineage>
</organism>
<dbReference type="EMBL" id="JAADJZ010000009">
    <property type="protein sequence ID" value="KAF2872663.1"/>
    <property type="molecule type" value="Genomic_DNA"/>
</dbReference>
<feature type="region of interest" description="Disordered" evidence="2">
    <location>
        <begin position="185"/>
        <end position="228"/>
    </location>
</feature>
<feature type="region of interest" description="Disordered" evidence="2">
    <location>
        <begin position="95"/>
        <end position="130"/>
    </location>
</feature>
<dbReference type="OrthoDB" id="48036at2759"/>
<dbReference type="AlphaFoldDB" id="A0A7C8MDI7"/>
<dbReference type="Proteomes" id="UP000481861">
    <property type="component" value="Unassembled WGS sequence"/>
</dbReference>
<evidence type="ECO:0000313" key="4">
    <source>
        <dbReference type="EMBL" id="KAF2872663.1"/>
    </source>
</evidence>
<dbReference type="Pfam" id="PF09811">
    <property type="entry name" value="Yae1_N"/>
    <property type="match status" value="1"/>
</dbReference>
<proteinExistence type="inferred from homology"/>
<dbReference type="InterPro" id="IPR019191">
    <property type="entry name" value="Essential_protein_Yae1_N"/>
</dbReference>
<gene>
    <name evidence="4" type="ORF">BDV95DRAFT_570324</name>
</gene>